<dbReference type="RefSeq" id="WP_346109868.1">
    <property type="nucleotide sequence ID" value="NZ_BAAAMU010000050.1"/>
</dbReference>
<dbReference type="InterPro" id="IPR006131">
    <property type="entry name" value="Asp_carbamoyltransf_Asp/Orn-bd"/>
</dbReference>
<dbReference type="EMBL" id="BAAAMU010000050">
    <property type="protein sequence ID" value="GAA1654591.1"/>
    <property type="molecule type" value="Genomic_DNA"/>
</dbReference>
<evidence type="ECO:0000259" key="3">
    <source>
        <dbReference type="Pfam" id="PF00185"/>
    </source>
</evidence>
<gene>
    <name evidence="4" type="ORF">GCM10009733_060000</name>
</gene>
<accession>A0ABN2FNX7</accession>
<evidence type="ECO:0000256" key="2">
    <source>
        <dbReference type="RuleBase" id="RU003634"/>
    </source>
</evidence>
<dbReference type="SUPFAM" id="SSF53671">
    <property type="entry name" value="Aspartate/ornithine carbamoyltransferase"/>
    <property type="match status" value="1"/>
</dbReference>
<keyword evidence="5" id="KW-1185">Reference proteome</keyword>
<dbReference type="InterPro" id="IPR036901">
    <property type="entry name" value="Asp/Orn_carbamoylTrfase_sf"/>
</dbReference>
<evidence type="ECO:0000256" key="1">
    <source>
        <dbReference type="ARBA" id="ARBA00022679"/>
    </source>
</evidence>
<protein>
    <recommendedName>
        <fullName evidence="3">Aspartate/ornithine carbamoyltransferase Asp/Orn-binding domain-containing protein</fullName>
    </recommendedName>
</protein>
<dbReference type="PANTHER" id="PTHR45753:SF3">
    <property type="entry name" value="ORNITHINE TRANSCARBAMYLASE, MITOCHONDRIAL"/>
    <property type="match status" value="1"/>
</dbReference>
<dbReference type="Gene3D" id="3.40.50.1370">
    <property type="entry name" value="Aspartate/ornithine carbamoyltransferase"/>
    <property type="match status" value="1"/>
</dbReference>
<evidence type="ECO:0000313" key="4">
    <source>
        <dbReference type="EMBL" id="GAA1654591.1"/>
    </source>
</evidence>
<dbReference type="PANTHER" id="PTHR45753">
    <property type="entry name" value="ORNITHINE CARBAMOYLTRANSFERASE, MITOCHONDRIAL"/>
    <property type="match status" value="1"/>
</dbReference>
<name>A0ABN2FNX7_9ACTN</name>
<dbReference type="Proteomes" id="UP001500064">
    <property type="component" value="Unassembled WGS sequence"/>
</dbReference>
<reference evidence="4 5" key="1">
    <citation type="journal article" date="2019" name="Int. J. Syst. Evol. Microbiol.">
        <title>The Global Catalogue of Microorganisms (GCM) 10K type strain sequencing project: providing services to taxonomists for standard genome sequencing and annotation.</title>
        <authorList>
            <consortium name="The Broad Institute Genomics Platform"/>
            <consortium name="The Broad Institute Genome Sequencing Center for Infectious Disease"/>
            <person name="Wu L."/>
            <person name="Ma J."/>
        </authorList>
    </citation>
    <scope>NUCLEOTIDE SEQUENCE [LARGE SCALE GENOMIC DNA]</scope>
    <source>
        <strain evidence="4 5">JCM 13929</strain>
    </source>
</reference>
<evidence type="ECO:0000313" key="5">
    <source>
        <dbReference type="Proteomes" id="UP001500064"/>
    </source>
</evidence>
<proteinExistence type="inferred from homology"/>
<organism evidence="4 5">
    <name type="scientific">Nonomuraea maheshkhaliensis</name>
    <dbReference type="NCBI Taxonomy" id="419590"/>
    <lineage>
        <taxon>Bacteria</taxon>
        <taxon>Bacillati</taxon>
        <taxon>Actinomycetota</taxon>
        <taxon>Actinomycetes</taxon>
        <taxon>Streptosporangiales</taxon>
        <taxon>Streptosporangiaceae</taxon>
        <taxon>Nonomuraea</taxon>
    </lineage>
</organism>
<dbReference type="InterPro" id="IPR006130">
    <property type="entry name" value="Asp/Orn_carbamoylTrfase"/>
</dbReference>
<feature type="domain" description="Aspartate/ornithine carbamoyltransferase Asp/Orn-binding" evidence="3">
    <location>
        <begin position="6"/>
        <end position="56"/>
    </location>
</feature>
<sequence length="67" mass="6952">MGGSCLAAAPPGAIFMHCLPVYRGEEVTAEVIDGPCSHAFHQAANRLATTQAVLEALLLRTLQGATC</sequence>
<comment type="caution">
    <text evidence="4">The sequence shown here is derived from an EMBL/GenBank/DDBJ whole genome shotgun (WGS) entry which is preliminary data.</text>
</comment>
<comment type="similarity">
    <text evidence="2">Belongs to the aspartate/ornithine carbamoyltransferase superfamily.</text>
</comment>
<keyword evidence="1 2" id="KW-0808">Transferase</keyword>
<dbReference type="PRINTS" id="PR00100">
    <property type="entry name" value="AOTCASE"/>
</dbReference>
<dbReference type="Pfam" id="PF00185">
    <property type="entry name" value="OTCace"/>
    <property type="match status" value="1"/>
</dbReference>